<reference evidence="3" key="1">
    <citation type="journal article" date="2015" name="Nat. Plants">
        <title>Genome expansion of Arabis alpina linked with retrotransposition and reduced symmetric DNA methylation.</title>
        <authorList>
            <person name="Willing E.M."/>
            <person name="Rawat V."/>
            <person name="Mandakova T."/>
            <person name="Maumus F."/>
            <person name="James G.V."/>
            <person name="Nordstroem K.J."/>
            <person name="Becker C."/>
            <person name="Warthmann N."/>
            <person name="Chica C."/>
            <person name="Szarzynska B."/>
            <person name="Zytnicki M."/>
            <person name="Albani M.C."/>
            <person name="Kiefer C."/>
            <person name="Bergonzi S."/>
            <person name="Castaings L."/>
            <person name="Mateos J.L."/>
            <person name="Berns M.C."/>
            <person name="Bujdoso N."/>
            <person name="Piofczyk T."/>
            <person name="de Lorenzo L."/>
            <person name="Barrero-Sicilia C."/>
            <person name="Mateos I."/>
            <person name="Piednoel M."/>
            <person name="Hagmann J."/>
            <person name="Chen-Min-Tao R."/>
            <person name="Iglesias-Fernandez R."/>
            <person name="Schuster S.C."/>
            <person name="Alonso-Blanco C."/>
            <person name="Roudier F."/>
            <person name="Carbonero P."/>
            <person name="Paz-Ares J."/>
            <person name="Davis S.J."/>
            <person name="Pecinka A."/>
            <person name="Quesneville H."/>
            <person name="Colot V."/>
            <person name="Lysak M.A."/>
            <person name="Weigel D."/>
            <person name="Coupland G."/>
            <person name="Schneeberger K."/>
        </authorList>
    </citation>
    <scope>NUCLEOTIDE SEQUENCE [LARGE SCALE GENOMIC DNA]</scope>
    <source>
        <strain evidence="3">cv. Pajares</strain>
    </source>
</reference>
<dbReference type="EMBL" id="CM002872">
    <property type="protein sequence ID" value="KFK36107.1"/>
    <property type="molecule type" value="Genomic_DNA"/>
</dbReference>
<protein>
    <submittedName>
        <fullName evidence="2">Uncharacterized protein</fullName>
    </submittedName>
</protein>
<accession>A0A087H1V5</accession>
<proteinExistence type="predicted"/>
<feature type="region of interest" description="Disordered" evidence="1">
    <location>
        <begin position="79"/>
        <end position="100"/>
    </location>
</feature>
<organism evidence="2 3">
    <name type="scientific">Arabis alpina</name>
    <name type="common">Alpine rock-cress</name>
    <dbReference type="NCBI Taxonomy" id="50452"/>
    <lineage>
        <taxon>Eukaryota</taxon>
        <taxon>Viridiplantae</taxon>
        <taxon>Streptophyta</taxon>
        <taxon>Embryophyta</taxon>
        <taxon>Tracheophyta</taxon>
        <taxon>Spermatophyta</taxon>
        <taxon>Magnoliopsida</taxon>
        <taxon>eudicotyledons</taxon>
        <taxon>Gunneridae</taxon>
        <taxon>Pentapetalae</taxon>
        <taxon>rosids</taxon>
        <taxon>malvids</taxon>
        <taxon>Brassicales</taxon>
        <taxon>Brassicaceae</taxon>
        <taxon>Arabideae</taxon>
        <taxon>Arabis</taxon>
    </lineage>
</organism>
<sequence length="100" mass="11280">MPLASREHQRKMLAWVPRNVRPGKRKVRWHLVAGLATIFVVMEKPHMYIKPSQVPQQTMLVGKGSLSIKDMEDSNRILLLPKSSSVGSTDRKNTSGSSRD</sequence>
<keyword evidence="3" id="KW-1185">Reference proteome</keyword>
<gene>
    <name evidence="2" type="ordered locus">AALP_Aa4g078400</name>
</gene>
<name>A0A087H1V5_ARAAL</name>
<feature type="compositionally biased region" description="Basic and acidic residues" evidence="1">
    <location>
        <begin position="89"/>
        <end position="100"/>
    </location>
</feature>
<evidence type="ECO:0000313" key="3">
    <source>
        <dbReference type="Proteomes" id="UP000029120"/>
    </source>
</evidence>
<dbReference type="Gramene" id="KFK36107">
    <property type="protein sequence ID" value="KFK36107"/>
    <property type="gene ID" value="AALP_AA4G078400"/>
</dbReference>
<evidence type="ECO:0000313" key="2">
    <source>
        <dbReference type="EMBL" id="KFK36107.1"/>
    </source>
</evidence>
<dbReference type="AlphaFoldDB" id="A0A087H1V5"/>
<dbReference type="Proteomes" id="UP000029120">
    <property type="component" value="Chromosome 4"/>
</dbReference>
<evidence type="ECO:0000256" key="1">
    <source>
        <dbReference type="SAM" id="MobiDB-lite"/>
    </source>
</evidence>